<dbReference type="AlphaFoldDB" id="A0A1N6E7C3"/>
<evidence type="ECO:0000313" key="7">
    <source>
        <dbReference type="EMBL" id="SIN78939.1"/>
    </source>
</evidence>
<dbReference type="GO" id="GO:0007165">
    <property type="term" value="P:signal transduction"/>
    <property type="evidence" value="ECO:0007669"/>
    <property type="project" value="TreeGrafter"/>
</dbReference>
<dbReference type="PANTHER" id="PTHR39322:SF1">
    <property type="entry name" value="ISOVALERYL-HOMOSERINE LACTONE SYNTHASE"/>
    <property type="match status" value="1"/>
</dbReference>
<dbReference type="EMBL" id="FSRL01000001">
    <property type="protein sequence ID" value="SIN78939.1"/>
    <property type="molecule type" value="Genomic_DNA"/>
</dbReference>
<dbReference type="OrthoDB" id="6169313at2"/>
<organism evidence="7 8">
    <name type="scientific">Vannielia litorea</name>
    <dbReference type="NCBI Taxonomy" id="1217970"/>
    <lineage>
        <taxon>Bacteria</taxon>
        <taxon>Pseudomonadati</taxon>
        <taxon>Pseudomonadota</taxon>
        <taxon>Alphaproteobacteria</taxon>
        <taxon>Rhodobacterales</taxon>
        <taxon>Paracoccaceae</taxon>
        <taxon>Vannielia</taxon>
    </lineage>
</organism>
<reference evidence="8" key="1">
    <citation type="submission" date="2016-11" db="EMBL/GenBank/DDBJ databases">
        <authorList>
            <person name="Varghese N."/>
            <person name="Submissions S."/>
        </authorList>
    </citation>
    <scope>NUCLEOTIDE SEQUENCE [LARGE SCALE GENOMIC DNA]</scope>
    <source>
        <strain evidence="8">DSM 29440</strain>
    </source>
</reference>
<proteinExistence type="inferred from homology"/>
<evidence type="ECO:0000313" key="8">
    <source>
        <dbReference type="Proteomes" id="UP000184932"/>
    </source>
</evidence>
<comment type="similarity">
    <text evidence="5 6">Belongs to the autoinducer synthase family.</text>
</comment>
<evidence type="ECO:0000256" key="5">
    <source>
        <dbReference type="PROSITE-ProRule" id="PRU00533"/>
    </source>
</evidence>
<dbReference type="GO" id="GO:0009372">
    <property type="term" value="P:quorum sensing"/>
    <property type="evidence" value="ECO:0007669"/>
    <property type="project" value="UniProtKB-UniRule"/>
</dbReference>
<evidence type="ECO:0000256" key="1">
    <source>
        <dbReference type="ARBA" id="ARBA00022654"/>
    </source>
</evidence>
<dbReference type="GO" id="GO:0061579">
    <property type="term" value="F:N-acyl homoserine lactone synthase activity"/>
    <property type="evidence" value="ECO:0007669"/>
    <property type="project" value="UniProtKB-UniRule"/>
</dbReference>
<comment type="catalytic activity">
    <reaction evidence="6">
        <text>a fatty acyl-[ACP] + S-adenosyl-L-methionine = an N-acyl-L-homoserine lactone + S-methyl-5'-thioadenosine + holo-[ACP] + H(+)</text>
        <dbReference type="Rhea" id="RHEA:10096"/>
        <dbReference type="Rhea" id="RHEA-COMP:9685"/>
        <dbReference type="Rhea" id="RHEA-COMP:14125"/>
        <dbReference type="ChEBI" id="CHEBI:15378"/>
        <dbReference type="ChEBI" id="CHEBI:17509"/>
        <dbReference type="ChEBI" id="CHEBI:55474"/>
        <dbReference type="ChEBI" id="CHEBI:59789"/>
        <dbReference type="ChEBI" id="CHEBI:64479"/>
        <dbReference type="ChEBI" id="CHEBI:138651"/>
        <dbReference type="EC" id="2.3.1.184"/>
    </reaction>
</comment>
<dbReference type="SUPFAM" id="SSF55729">
    <property type="entry name" value="Acyl-CoA N-acyltransferases (Nat)"/>
    <property type="match status" value="1"/>
</dbReference>
<keyword evidence="3 6" id="KW-0949">S-adenosyl-L-methionine</keyword>
<dbReference type="Gene3D" id="3.40.630.30">
    <property type="match status" value="1"/>
</dbReference>
<keyword evidence="2 6" id="KW-0808">Transferase</keyword>
<dbReference type="InterPro" id="IPR016181">
    <property type="entry name" value="Acyl_CoA_acyltransferase"/>
</dbReference>
<dbReference type="EC" id="2.3.1.184" evidence="6"/>
<name>A0A1N6E7C3_9RHOB</name>
<sequence length="212" mass="23523">MLRYVYGEELYQFPKLRSTMFRDRARQFSERLGWAVTVNEAGEEHDEYDVMNPLYVIWQRADGSHGGSMRFLPTTAACMVNDHFTHLTEGVTISHPLIWECTRFCLAPEAEGRVAAALMLGGAELGRGFHLTDAVGVFDARMVRIYGRLGWAPTVLGTAGEGRDAVSVGLWQMSDPTRLAMARRAGLSPALSRHWFDRAFTPVASAPEAVSA</sequence>
<evidence type="ECO:0000256" key="6">
    <source>
        <dbReference type="RuleBase" id="RU361135"/>
    </source>
</evidence>
<evidence type="ECO:0000256" key="2">
    <source>
        <dbReference type="ARBA" id="ARBA00022679"/>
    </source>
</evidence>
<keyword evidence="1 5" id="KW-0673">Quorum sensing</keyword>
<evidence type="ECO:0000256" key="4">
    <source>
        <dbReference type="ARBA" id="ARBA00022929"/>
    </source>
</evidence>
<dbReference type="PANTHER" id="PTHR39322">
    <property type="entry name" value="ACYL-HOMOSERINE-LACTONE SYNTHASE"/>
    <property type="match status" value="1"/>
</dbReference>
<dbReference type="PRINTS" id="PR01549">
    <property type="entry name" value="AUTOINDCRSYN"/>
</dbReference>
<accession>A0A1N6E7C3</accession>
<dbReference type="Pfam" id="PF00765">
    <property type="entry name" value="Autoind_synth"/>
    <property type="match status" value="1"/>
</dbReference>
<keyword evidence="4 5" id="KW-0071">Autoinducer synthesis</keyword>
<dbReference type="InterPro" id="IPR001690">
    <property type="entry name" value="Autoind_synthase"/>
</dbReference>
<dbReference type="PROSITE" id="PS51187">
    <property type="entry name" value="AUTOINDUCER_SYNTH_2"/>
    <property type="match status" value="1"/>
</dbReference>
<dbReference type="RefSeq" id="WP_074254607.1">
    <property type="nucleotide sequence ID" value="NZ_FSRL01000001.1"/>
</dbReference>
<gene>
    <name evidence="7" type="ORF">SAMN05444002_0421</name>
</gene>
<dbReference type="STRING" id="1217970.SAMN05444002_0421"/>
<evidence type="ECO:0000256" key="3">
    <source>
        <dbReference type="ARBA" id="ARBA00022691"/>
    </source>
</evidence>
<keyword evidence="8" id="KW-1185">Reference proteome</keyword>
<protein>
    <recommendedName>
        <fullName evidence="6">Acyl-homoserine-lactone synthase</fullName>
        <ecNumber evidence="6">2.3.1.184</ecNumber>
    </recommendedName>
    <alternativeName>
        <fullName evidence="6">Autoinducer synthesis protein</fullName>
    </alternativeName>
</protein>
<dbReference type="Proteomes" id="UP000184932">
    <property type="component" value="Unassembled WGS sequence"/>
</dbReference>